<feature type="region of interest" description="Disordered" evidence="2">
    <location>
        <begin position="344"/>
        <end position="365"/>
    </location>
</feature>
<dbReference type="OMA" id="SHRREVM"/>
<feature type="compositionally biased region" description="Gly residues" evidence="2">
    <location>
        <begin position="433"/>
        <end position="443"/>
    </location>
</feature>
<evidence type="ECO:0000256" key="1">
    <source>
        <dbReference type="ARBA" id="ARBA00022837"/>
    </source>
</evidence>
<organism evidence="5">
    <name type="scientific">Salpingoeca rosetta (strain ATCC 50818 / BSB-021)</name>
    <dbReference type="NCBI Taxonomy" id="946362"/>
    <lineage>
        <taxon>Eukaryota</taxon>
        <taxon>Choanoflagellata</taxon>
        <taxon>Craspedida</taxon>
        <taxon>Salpingoecidae</taxon>
        <taxon>Salpingoeca</taxon>
    </lineage>
</organism>
<evidence type="ECO:0000313" key="4">
    <source>
        <dbReference type="EMBL" id="EGD77251.1"/>
    </source>
</evidence>
<dbReference type="AlphaFoldDB" id="F2UJF2"/>
<dbReference type="Gene3D" id="1.10.238.10">
    <property type="entry name" value="EF-hand"/>
    <property type="match status" value="1"/>
</dbReference>
<keyword evidence="1" id="KW-0106">Calcium</keyword>
<evidence type="ECO:0000256" key="2">
    <source>
        <dbReference type="SAM" id="MobiDB-lite"/>
    </source>
</evidence>
<feature type="compositionally biased region" description="Polar residues" evidence="2">
    <location>
        <begin position="214"/>
        <end position="236"/>
    </location>
</feature>
<dbReference type="PROSITE" id="PS00018">
    <property type="entry name" value="EF_HAND_1"/>
    <property type="match status" value="1"/>
</dbReference>
<dbReference type="Proteomes" id="UP000007799">
    <property type="component" value="Unassembled WGS sequence"/>
</dbReference>
<dbReference type="PANTHER" id="PTHR35538:SF3">
    <property type="entry name" value="C-TYPE LECTIN DOMAIN-CONTAINING PROTEIN"/>
    <property type="match status" value="1"/>
</dbReference>
<keyword evidence="5" id="KW-1185">Reference proteome</keyword>
<protein>
    <recommendedName>
        <fullName evidence="3">EF-hand domain-containing protein</fullName>
    </recommendedName>
</protein>
<dbReference type="InterPro" id="IPR011992">
    <property type="entry name" value="EF-hand-dom_pair"/>
</dbReference>
<feature type="compositionally biased region" description="Basic residues" evidence="2">
    <location>
        <begin position="723"/>
        <end position="741"/>
    </location>
</feature>
<feature type="compositionally biased region" description="Acidic residues" evidence="2">
    <location>
        <begin position="694"/>
        <end position="704"/>
    </location>
</feature>
<feature type="compositionally biased region" description="Gly residues" evidence="2">
    <location>
        <begin position="546"/>
        <end position="569"/>
    </location>
</feature>
<feature type="compositionally biased region" description="Low complexity" evidence="2">
    <location>
        <begin position="762"/>
        <end position="773"/>
    </location>
</feature>
<feature type="region of interest" description="Disordered" evidence="2">
    <location>
        <begin position="105"/>
        <end position="266"/>
    </location>
</feature>
<feature type="compositionally biased region" description="Gly residues" evidence="2">
    <location>
        <begin position="513"/>
        <end position="528"/>
    </location>
</feature>
<dbReference type="KEGG" id="sre:PTSG_12711"/>
<feature type="compositionally biased region" description="Basic and acidic residues" evidence="2">
    <location>
        <begin position="344"/>
        <end position="354"/>
    </location>
</feature>
<gene>
    <name evidence="4" type="ORF">PTSG_12711</name>
</gene>
<dbReference type="EMBL" id="GL832977">
    <property type="protein sequence ID" value="EGD77251.1"/>
    <property type="molecule type" value="Genomic_DNA"/>
</dbReference>
<dbReference type="SUPFAM" id="SSF47473">
    <property type="entry name" value="EF-hand"/>
    <property type="match status" value="1"/>
</dbReference>
<dbReference type="PROSITE" id="PS50222">
    <property type="entry name" value="EF_HAND_2"/>
    <property type="match status" value="1"/>
</dbReference>
<dbReference type="eggNOG" id="ENOG502RY8U">
    <property type="taxonomic scope" value="Eukaryota"/>
</dbReference>
<feature type="compositionally biased region" description="Gly residues" evidence="2">
    <location>
        <begin position="658"/>
        <end position="688"/>
    </location>
</feature>
<feature type="compositionally biased region" description="Basic and acidic residues" evidence="2">
    <location>
        <begin position="493"/>
        <end position="506"/>
    </location>
</feature>
<dbReference type="STRING" id="946362.F2UJF2"/>
<dbReference type="OrthoDB" id="2121618at2759"/>
<feature type="compositionally biased region" description="Basic residues" evidence="2">
    <location>
        <begin position="423"/>
        <end position="432"/>
    </location>
</feature>
<proteinExistence type="predicted"/>
<feature type="region of interest" description="Disordered" evidence="2">
    <location>
        <begin position="423"/>
        <end position="569"/>
    </location>
</feature>
<reference evidence="4" key="1">
    <citation type="submission" date="2009-08" db="EMBL/GenBank/DDBJ databases">
        <title>Annotation of Salpingoeca rosetta.</title>
        <authorList>
            <consortium name="The Broad Institute Genome Sequencing Platform"/>
            <person name="Russ C."/>
            <person name="Cuomo C."/>
            <person name="Burger G."/>
            <person name="Gray M.W."/>
            <person name="Holland P.W.H."/>
            <person name="King N."/>
            <person name="Lang F.B.F."/>
            <person name="Roger A.J."/>
            <person name="Ruiz-Trillo I."/>
            <person name="Young S.K."/>
            <person name="Zeng Q."/>
            <person name="Gargeya S."/>
            <person name="Alvarado L."/>
            <person name="Berlin A."/>
            <person name="Chapman S.B."/>
            <person name="Chen Z."/>
            <person name="Freedman E."/>
            <person name="Gellesch M."/>
            <person name="Goldberg J."/>
            <person name="Griggs A."/>
            <person name="Gujja S."/>
            <person name="Heilman E."/>
            <person name="Heiman D."/>
            <person name="Howarth C."/>
            <person name="Mehta T."/>
            <person name="Neiman D."/>
            <person name="Pearson M."/>
            <person name="Roberts A."/>
            <person name="Saif S."/>
            <person name="Shea T."/>
            <person name="Shenoy N."/>
            <person name="Sisk P."/>
            <person name="Stolte C."/>
            <person name="Sykes S."/>
            <person name="White J."/>
            <person name="Yandava C."/>
            <person name="Haas B."/>
            <person name="Nusbaum C."/>
            <person name="Birren B."/>
        </authorList>
    </citation>
    <scope>NUCLEOTIDE SEQUENCE [LARGE SCALE GENOMIC DNA]</scope>
    <source>
        <strain evidence="4">ATCC 50818</strain>
    </source>
</reference>
<dbReference type="PANTHER" id="PTHR35538">
    <property type="entry name" value="LIG_CHAN-GLU_BD DOMAIN-CONTAINING PROTEIN"/>
    <property type="match status" value="1"/>
</dbReference>
<feature type="compositionally biased region" description="Gly residues" evidence="2">
    <location>
        <begin position="603"/>
        <end position="622"/>
    </location>
</feature>
<evidence type="ECO:0000259" key="3">
    <source>
        <dbReference type="PROSITE" id="PS50222"/>
    </source>
</evidence>
<dbReference type="GO" id="GO:0005509">
    <property type="term" value="F:calcium ion binding"/>
    <property type="evidence" value="ECO:0007669"/>
    <property type="project" value="InterPro"/>
</dbReference>
<dbReference type="InterPro" id="IPR002048">
    <property type="entry name" value="EF_hand_dom"/>
</dbReference>
<feature type="region of interest" description="Disordered" evidence="2">
    <location>
        <begin position="603"/>
        <end position="795"/>
    </location>
</feature>
<feature type="domain" description="EF-hand" evidence="3">
    <location>
        <begin position="833"/>
        <end position="868"/>
    </location>
</feature>
<dbReference type="GeneID" id="16071154"/>
<feature type="compositionally biased region" description="Basic and acidic residues" evidence="2">
    <location>
        <begin position="472"/>
        <end position="481"/>
    </location>
</feature>
<name>F2UJF2_SALR5</name>
<accession>F2UJF2</accession>
<dbReference type="RefSeq" id="XP_004990595.1">
    <property type="nucleotide sequence ID" value="XM_004990538.1"/>
</dbReference>
<evidence type="ECO:0000313" key="5">
    <source>
        <dbReference type="Proteomes" id="UP000007799"/>
    </source>
</evidence>
<sequence length="1035" mass="110500">MSNTDRRAPVHRTRLHGLISVSRLSTADTSQERPKSAEYGVLRVDNQGPGSYHLSPMVLRRHALAQQQLEHQRVRKTLQQLKVHSQSMSNLLGKPTDMTQRHMLLTRQSRPRSRSVDRHSRSPRTTSRLNDDANGVPGLMYPSALHPRRGSLLGPSTTTARRSYPPPHTPDTFMLAAQGHRGSSDGAMPPIAGDRGQRYTRYSPSVGDPDAPSHRSSTQAVSLPSLFRNATTETLQSTAGGDGAGTSGDRAQPSDVHARGGGTRHRSSIDQFLMDPMSGSHHMQDAEFRHAMRLTPFNIKELLLRKMNIPPNIAAMDDDEAENADFMNFVVSLAIHGRRLMMTRDDRKHNLGPHERKHSPKARPDRQTCKFCVAIRVGGGYVFVGFADEEGRCIGCGRFLDFDLSDPTQASMVNWAVQFARHRRRMKGKGGRKGQGGGANGGDGVDDDDDGGGRRKGRRGGIGGDGGDGDDEQARLAKERQLAWASRQATRAGNRDGDGFDGRGDHGYNSGAYGSGGRGAHGDIGGGDGDGDGDGDGGRNGRADGLYGGGGDGSLGSGSDGRGGVGGDGFGGGGGGGLWGDGHGGGGIGDSLGRGGGGVNGFGGAGTNGDGSGTDNISGGGFGDDDDDGNGMGGGGRRGSRAARRSVTFENDAFAGINGDGSGGGDGGPGNDGTGGRGGSGGDGSGDGHSGDDGSGDEEGDELVDLSTGRHVAAKTSSSTAAKKPRGSLSKARRKSTRRKLRVGDGDDDDDDDGAGERSRRASMALSEALSEAQKSARKKRHKMPPQVHADPSGAAQTLQSMIKGGDDELLDEEAAASDAIKYAYNYCILDPEHVKYYLKVFKDVDANGDHRLDYKELGRGLRQVNNHLITNREVDYVLRVLDVVNESMGRQHRENKRRISFRLFSVIAALSERVTKLDSVVRNKINTMDYRALEEKLKHAKHLFYVNDLRKTGTISMEALEIEMQAGNLKSSHRREVMQQIAQEGIEELTFLDYLAYIPLFLDIHDAILDNPLDDSRNRDFAQYRSGKPGPVGL</sequence>
<dbReference type="InParanoid" id="F2UJF2"/>
<dbReference type="InterPro" id="IPR018247">
    <property type="entry name" value="EF_Hand_1_Ca_BS"/>
</dbReference>